<dbReference type="EMBL" id="CP104213">
    <property type="protein sequence ID" value="UWX64905.1"/>
    <property type="molecule type" value="Genomic_DNA"/>
</dbReference>
<sequence length="250" mass="27349">MKLIRFRDGAGVRWGRLEGEQIQVTLGMGGEVSGETALLGSVQVLAPAEPSKIVCVGRNYIDHIKELGNDTGELPREPGLFLKAANTLAENSGNVSYPEWSENFHFEGELALVISQTARNLTPVEVPAAILGYTCALDLTARDKQKTDLQWFRAKAADRFCPLGPTLETQFDPTDVTLRTLVNGETKQDSRTSFMIFDVVQILTYVTRYVTLERGDVVLTGTPSGVGPLERGDTLRVEIDGLDALTTHIV</sequence>
<evidence type="ECO:0000259" key="2">
    <source>
        <dbReference type="Pfam" id="PF01557"/>
    </source>
</evidence>
<dbReference type="PANTHER" id="PTHR11820:SF7">
    <property type="entry name" value="ACYLPYRUVASE FAHD1, MITOCHONDRIAL"/>
    <property type="match status" value="1"/>
</dbReference>
<evidence type="ECO:0000256" key="1">
    <source>
        <dbReference type="ARBA" id="ARBA00022723"/>
    </source>
</evidence>
<organism evidence="4 5">
    <name type="scientific">Deinococcus rubellus</name>
    <dbReference type="NCBI Taxonomy" id="1889240"/>
    <lineage>
        <taxon>Bacteria</taxon>
        <taxon>Thermotogati</taxon>
        <taxon>Deinococcota</taxon>
        <taxon>Deinococci</taxon>
        <taxon>Deinococcales</taxon>
        <taxon>Deinococcaceae</taxon>
        <taxon>Deinococcus</taxon>
    </lineage>
</organism>
<dbReference type="Gene3D" id="3.90.850.10">
    <property type="entry name" value="Fumarylacetoacetase-like, C-terminal domain"/>
    <property type="match status" value="1"/>
</dbReference>
<accession>A0ABY5YIG3</accession>
<name>A0ABY5YIG3_9DEIO</name>
<keyword evidence="5" id="KW-1185">Reference proteome</keyword>
<dbReference type="RefSeq" id="WP_260561163.1">
    <property type="nucleotide sequence ID" value="NZ_BAABEC010000069.1"/>
</dbReference>
<dbReference type="Proteomes" id="UP001060261">
    <property type="component" value="Chromosome"/>
</dbReference>
<keyword evidence="1" id="KW-0479">Metal-binding</keyword>
<protein>
    <submittedName>
        <fullName evidence="4">Fumarylacetoacetate hydrolase family protein</fullName>
    </submittedName>
</protein>
<evidence type="ECO:0000313" key="5">
    <source>
        <dbReference type="Proteomes" id="UP001060261"/>
    </source>
</evidence>
<dbReference type="Pfam" id="PF01557">
    <property type="entry name" value="FAA_hydrolase"/>
    <property type="match status" value="1"/>
</dbReference>
<evidence type="ECO:0000259" key="3">
    <source>
        <dbReference type="Pfam" id="PF10370"/>
    </source>
</evidence>
<proteinExistence type="predicted"/>
<dbReference type="Gene3D" id="2.30.30.370">
    <property type="entry name" value="FAH"/>
    <property type="match status" value="1"/>
</dbReference>
<evidence type="ECO:0000313" key="4">
    <source>
        <dbReference type="EMBL" id="UWX64905.1"/>
    </source>
</evidence>
<gene>
    <name evidence="4" type="ORF">N0D28_04380</name>
</gene>
<dbReference type="PANTHER" id="PTHR11820">
    <property type="entry name" value="ACYLPYRUVASE"/>
    <property type="match status" value="1"/>
</dbReference>
<dbReference type="Pfam" id="PF10370">
    <property type="entry name" value="Rv2993c-like_N"/>
    <property type="match status" value="1"/>
</dbReference>
<dbReference type="GO" id="GO:0016787">
    <property type="term" value="F:hydrolase activity"/>
    <property type="evidence" value="ECO:0007669"/>
    <property type="project" value="UniProtKB-KW"/>
</dbReference>
<dbReference type="InterPro" id="IPR011234">
    <property type="entry name" value="Fumarylacetoacetase-like_C"/>
</dbReference>
<keyword evidence="4" id="KW-0378">Hydrolase</keyword>
<dbReference type="InterPro" id="IPR036663">
    <property type="entry name" value="Fumarylacetoacetase_C_sf"/>
</dbReference>
<feature type="domain" description="Fumarylacetoacetase-like C-terminal" evidence="2">
    <location>
        <begin position="52"/>
        <end position="249"/>
    </location>
</feature>
<reference evidence="4" key="1">
    <citation type="submission" date="2022-09" db="EMBL/GenBank/DDBJ databases">
        <title>genome sequence of Deinococcus rubellus.</title>
        <authorList>
            <person name="Srinivasan S."/>
        </authorList>
    </citation>
    <scope>NUCLEOTIDE SEQUENCE</scope>
    <source>
        <strain evidence="4">Ant6</strain>
    </source>
</reference>
<dbReference type="SUPFAM" id="SSF56529">
    <property type="entry name" value="FAH"/>
    <property type="match status" value="1"/>
</dbReference>
<dbReference type="InterPro" id="IPR018833">
    <property type="entry name" value="Rv2993c-like_N"/>
</dbReference>
<feature type="domain" description="Rv2993c-like N-terminal" evidence="3">
    <location>
        <begin position="1"/>
        <end position="47"/>
    </location>
</feature>